<accession>A0ACB8YAV3</accession>
<name>A0ACB8YAV3_ARCLA</name>
<reference evidence="1 2" key="2">
    <citation type="journal article" date="2022" name="Mol. Ecol. Resour.">
        <title>The genomes of chicory, endive, great burdock and yacon provide insights into Asteraceae paleo-polyploidization history and plant inulin production.</title>
        <authorList>
            <person name="Fan W."/>
            <person name="Wang S."/>
            <person name="Wang H."/>
            <person name="Wang A."/>
            <person name="Jiang F."/>
            <person name="Liu H."/>
            <person name="Zhao H."/>
            <person name="Xu D."/>
            <person name="Zhang Y."/>
        </authorList>
    </citation>
    <scope>NUCLEOTIDE SEQUENCE [LARGE SCALE GENOMIC DNA]</scope>
    <source>
        <strain evidence="2">cv. Niubang</strain>
    </source>
</reference>
<keyword evidence="2" id="KW-1185">Reference proteome</keyword>
<proteinExistence type="predicted"/>
<evidence type="ECO:0000313" key="2">
    <source>
        <dbReference type="Proteomes" id="UP001055879"/>
    </source>
</evidence>
<sequence>MVLVPSIIFPFHIFIDCIFPFYKFSWLGSYAPTRGSDVYKLGTLASLSGQQTVRSSTRHGSVQLVMDGTGPVDAAVVVFRLKQRVDYPQVSSTKSFFSMVNSSFNGKRKMLRKSLQHITSSLEIEEALVNIGLLATSRPEELTLEDFVKLHNLIVDT</sequence>
<dbReference type="EMBL" id="CM042059">
    <property type="protein sequence ID" value="KAI3681697.1"/>
    <property type="molecule type" value="Genomic_DNA"/>
</dbReference>
<reference evidence="2" key="1">
    <citation type="journal article" date="2022" name="Mol. Ecol. Resour.">
        <title>The genomes of chicory, endive, great burdock and yacon provide insights into Asteraceae palaeo-polyploidization history and plant inulin production.</title>
        <authorList>
            <person name="Fan W."/>
            <person name="Wang S."/>
            <person name="Wang H."/>
            <person name="Wang A."/>
            <person name="Jiang F."/>
            <person name="Liu H."/>
            <person name="Zhao H."/>
            <person name="Xu D."/>
            <person name="Zhang Y."/>
        </authorList>
    </citation>
    <scope>NUCLEOTIDE SEQUENCE [LARGE SCALE GENOMIC DNA]</scope>
    <source>
        <strain evidence="2">cv. Niubang</strain>
    </source>
</reference>
<protein>
    <submittedName>
        <fullName evidence="1">Uncharacterized protein</fullName>
    </submittedName>
</protein>
<evidence type="ECO:0000313" key="1">
    <source>
        <dbReference type="EMBL" id="KAI3681697.1"/>
    </source>
</evidence>
<comment type="caution">
    <text evidence="1">The sequence shown here is derived from an EMBL/GenBank/DDBJ whole genome shotgun (WGS) entry which is preliminary data.</text>
</comment>
<organism evidence="1 2">
    <name type="scientific">Arctium lappa</name>
    <name type="common">Greater burdock</name>
    <name type="synonym">Lappa major</name>
    <dbReference type="NCBI Taxonomy" id="4217"/>
    <lineage>
        <taxon>Eukaryota</taxon>
        <taxon>Viridiplantae</taxon>
        <taxon>Streptophyta</taxon>
        <taxon>Embryophyta</taxon>
        <taxon>Tracheophyta</taxon>
        <taxon>Spermatophyta</taxon>
        <taxon>Magnoliopsida</taxon>
        <taxon>eudicotyledons</taxon>
        <taxon>Gunneridae</taxon>
        <taxon>Pentapetalae</taxon>
        <taxon>asterids</taxon>
        <taxon>campanulids</taxon>
        <taxon>Asterales</taxon>
        <taxon>Asteraceae</taxon>
        <taxon>Carduoideae</taxon>
        <taxon>Cardueae</taxon>
        <taxon>Arctiinae</taxon>
        <taxon>Arctium</taxon>
    </lineage>
</organism>
<dbReference type="Proteomes" id="UP001055879">
    <property type="component" value="Linkage Group LG13"/>
</dbReference>
<gene>
    <name evidence="1" type="ORF">L6452_36500</name>
</gene>